<evidence type="ECO:0000313" key="1">
    <source>
        <dbReference type="EMBL" id="CAH0719184.1"/>
    </source>
</evidence>
<dbReference type="OrthoDB" id="7485551at2759"/>
<dbReference type="EMBL" id="OV170233">
    <property type="protein sequence ID" value="CAH0719184.1"/>
    <property type="molecule type" value="Genomic_DNA"/>
</dbReference>
<name>A0A8J9Y533_9NEOP</name>
<proteinExistence type="predicted"/>
<protein>
    <submittedName>
        <fullName evidence="1">Uncharacterized protein</fullName>
    </submittedName>
</protein>
<feature type="non-terminal residue" evidence="1">
    <location>
        <position position="442"/>
    </location>
</feature>
<dbReference type="AlphaFoldDB" id="A0A8J9Y533"/>
<dbReference type="Proteomes" id="UP000838878">
    <property type="component" value="Chromosome 13"/>
</dbReference>
<accession>A0A8J9Y533</accession>
<evidence type="ECO:0000313" key="2">
    <source>
        <dbReference type="Proteomes" id="UP000838878"/>
    </source>
</evidence>
<sequence>MMPATTLGGRNRQRMKWTDEINIELLRCYYTVTNLETNLTAYRPLLHRMFVQKYPKLNFITEQRLSDQIRVIHRNNRIPATAREKIKKTIEEIINRENNEHSENTTQNTLFTNIQDNNTTEEETNTDTQTAMAHLYTQYTQNSNDTETLITEHQITLSQQMNIENENHTQLEYEKIYTTFTELLIKFKGTDPTLRPHIPKLQTCRKTIKTVNTINQIIKAYLQNNDDTTIENLHDIIYCAAKTVTTLHIEKNNLNKKNIKRTETTENKPAWQKRIETKIAKLRKEIGQLTQHLNGKLSQKKQEKIKVNGKDRNEVVEELDKNKQKLAAQSKRLRRYKLSNLRKLQNRNFNYNEKLFYRNLHKTHTITQPPDMTQVQKFWEDRWGNCVYHNQNAKWIELEENRVKNIENMTQFKNREKRYRNSYTKNTELEGTGPRQNTKLLD</sequence>
<reference evidence="1" key="1">
    <citation type="submission" date="2021-12" db="EMBL/GenBank/DDBJ databases">
        <authorList>
            <person name="Martin H S."/>
        </authorList>
    </citation>
    <scope>NUCLEOTIDE SEQUENCE</scope>
</reference>
<gene>
    <name evidence="1" type="ORF">BINO364_LOCUS5559</name>
</gene>
<keyword evidence="2" id="KW-1185">Reference proteome</keyword>
<organism evidence="1 2">
    <name type="scientific">Brenthis ino</name>
    <name type="common">lesser marbled fritillary</name>
    <dbReference type="NCBI Taxonomy" id="405034"/>
    <lineage>
        <taxon>Eukaryota</taxon>
        <taxon>Metazoa</taxon>
        <taxon>Ecdysozoa</taxon>
        <taxon>Arthropoda</taxon>
        <taxon>Hexapoda</taxon>
        <taxon>Insecta</taxon>
        <taxon>Pterygota</taxon>
        <taxon>Neoptera</taxon>
        <taxon>Endopterygota</taxon>
        <taxon>Lepidoptera</taxon>
        <taxon>Glossata</taxon>
        <taxon>Ditrysia</taxon>
        <taxon>Papilionoidea</taxon>
        <taxon>Nymphalidae</taxon>
        <taxon>Heliconiinae</taxon>
        <taxon>Argynnini</taxon>
        <taxon>Brenthis</taxon>
    </lineage>
</organism>